<name>A0A371D7H6_9APHY</name>
<reference evidence="2 3" key="1">
    <citation type="journal article" date="2018" name="Biotechnol. Biofuels">
        <title>Integrative visual omics of the white-rot fungus Polyporus brumalis exposes the biotechnological potential of its oxidative enzymes for delignifying raw plant biomass.</title>
        <authorList>
            <person name="Miyauchi S."/>
            <person name="Rancon A."/>
            <person name="Drula E."/>
            <person name="Hage H."/>
            <person name="Chaduli D."/>
            <person name="Favel A."/>
            <person name="Grisel S."/>
            <person name="Henrissat B."/>
            <person name="Herpoel-Gimbert I."/>
            <person name="Ruiz-Duenas F.J."/>
            <person name="Chevret D."/>
            <person name="Hainaut M."/>
            <person name="Lin J."/>
            <person name="Wang M."/>
            <person name="Pangilinan J."/>
            <person name="Lipzen A."/>
            <person name="Lesage-Meessen L."/>
            <person name="Navarro D."/>
            <person name="Riley R."/>
            <person name="Grigoriev I.V."/>
            <person name="Zhou S."/>
            <person name="Raouche S."/>
            <person name="Rosso M.N."/>
        </authorList>
    </citation>
    <scope>NUCLEOTIDE SEQUENCE [LARGE SCALE GENOMIC DNA]</scope>
    <source>
        <strain evidence="2 3">BRFM 1820</strain>
    </source>
</reference>
<feature type="domain" description="AB hydrolase-1" evidence="1">
    <location>
        <begin position="50"/>
        <end position="334"/>
    </location>
</feature>
<dbReference type="Pfam" id="PF12697">
    <property type="entry name" value="Abhydrolase_6"/>
    <property type="match status" value="1"/>
</dbReference>
<dbReference type="InterPro" id="IPR000073">
    <property type="entry name" value="AB_hydrolase_1"/>
</dbReference>
<organism evidence="2 3">
    <name type="scientific">Lentinus brumalis</name>
    <dbReference type="NCBI Taxonomy" id="2498619"/>
    <lineage>
        <taxon>Eukaryota</taxon>
        <taxon>Fungi</taxon>
        <taxon>Dikarya</taxon>
        <taxon>Basidiomycota</taxon>
        <taxon>Agaricomycotina</taxon>
        <taxon>Agaricomycetes</taxon>
        <taxon>Polyporales</taxon>
        <taxon>Polyporaceae</taxon>
        <taxon>Lentinus</taxon>
    </lineage>
</organism>
<evidence type="ECO:0000313" key="2">
    <source>
        <dbReference type="EMBL" id="RDX48452.1"/>
    </source>
</evidence>
<evidence type="ECO:0000313" key="3">
    <source>
        <dbReference type="Proteomes" id="UP000256964"/>
    </source>
</evidence>
<dbReference type="AlphaFoldDB" id="A0A371D7H6"/>
<protein>
    <submittedName>
        <fullName evidence="2">Alpha/beta-hydrolase</fullName>
    </submittedName>
</protein>
<evidence type="ECO:0000259" key="1">
    <source>
        <dbReference type="Pfam" id="PF12697"/>
    </source>
</evidence>
<sequence length="352" mass="38893">MPPSTLMLEEADFTLPGPIEDGGYKLAFNRYRPKHASAPIAAGQHSQLSLVVLHSVASHKETWKPTVEHLFQLQTTAPNKAFAVLEIWAMDSPNHARAGVLNAALFKDRPEGVSGIQWARAVQVLLQSGLLAGNRIVAIGHSAGACVMIQSTEGYPLHELPYSSFILVEPTMMTREIYQRALDQDTVLLRAIEVARGRKDIWPSRAAAREWFSKRLPWRRWDARVLDLYVEYALCDLPTPTYPDRTSGVTLATTRTQEISGYSGHEDGFAGLERLVQLCATIPVHTIFASNNDMVPEETKQAIVSESAGRRMKSITTVADAGHLVVQENPRGLALAIWGILHIDYAPIASRL</sequence>
<dbReference type="EMBL" id="KZ857411">
    <property type="protein sequence ID" value="RDX48452.1"/>
    <property type="molecule type" value="Genomic_DNA"/>
</dbReference>
<dbReference type="Proteomes" id="UP000256964">
    <property type="component" value="Unassembled WGS sequence"/>
</dbReference>
<gene>
    <name evidence="2" type="ORF">OH76DRAFT_654354</name>
</gene>
<dbReference type="SUPFAM" id="SSF53474">
    <property type="entry name" value="alpha/beta-Hydrolases"/>
    <property type="match status" value="1"/>
</dbReference>
<dbReference type="OrthoDB" id="94039at2759"/>
<accession>A0A371D7H6</accession>
<dbReference type="STRING" id="139420.A0A371D7H6"/>
<keyword evidence="3" id="KW-1185">Reference proteome</keyword>
<dbReference type="Gene3D" id="3.40.50.1820">
    <property type="entry name" value="alpha/beta hydrolase"/>
    <property type="match status" value="1"/>
</dbReference>
<dbReference type="InterPro" id="IPR029058">
    <property type="entry name" value="AB_hydrolase_fold"/>
</dbReference>
<proteinExistence type="predicted"/>